<dbReference type="CDD" id="cd00082">
    <property type="entry name" value="HisKA"/>
    <property type="match status" value="1"/>
</dbReference>
<dbReference type="InterPro" id="IPR004358">
    <property type="entry name" value="Sig_transdc_His_kin-like_C"/>
</dbReference>
<dbReference type="Gene3D" id="1.20.120.160">
    <property type="entry name" value="HPT domain"/>
    <property type="match status" value="1"/>
</dbReference>
<dbReference type="EC" id="2.7.13.3" evidence="3"/>
<dbReference type="PRINTS" id="PR00344">
    <property type="entry name" value="BCTRLSENSOR"/>
</dbReference>
<evidence type="ECO:0000256" key="6">
    <source>
        <dbReference type="ARBA" id="ARBA00022777"/>
    </source>
</evidence>
<dbReference type="SMART" id="SM00304">
    <property type="entry name" value="HAMP"/>
    <property type="match status" value="1"/>
</dbReference>
<evidence type="ECO:0000259" key="13">
    <source>
        <dbReference type="PROSITE" id="PS50885"/>
    </source>
</evidence>
<evidence type="ECO:0000256" key="7">
    <source>
        <dbReference type="ARBA" id="ARBA00023012"/>
    </source>
</evidence>
<comment type="subcellular location">
    <subcellularLocation>
        <location evidence="2">Membrane</location>
    </subcellularLocation>
</comment>
<keyword evidence="10" id="KW-0812">Transmembrane</keyword>
<dbReference type="InterPro" id="IPR036641">
    <property type="entry name" value="HPT_dom_sf"/>
</dbReference>
<dbReference type="GO" id="GO:0000155">
    <property type="term" value="F:phosphorelay sensor kinase activity"/>
    <property type="evidence" value="ECO:0007669"/>
    <property type="project" value="InterPro"/>
</dbReference>
<dbReference type="CDD" id="cd06225">
    <property type="entry name" value="HAMP"/>
    <property type="match status" value="1"/>
</dbReference>
<feature type="modified residue" description="Phosphohistidine" evidence="8">
    <location>
        <position position="793"/>
    </location>
</feature>
<dbReference type="PANTHER" id="PTHR45339:SF5">
    <property type="entry name" value="HISTIDINE KINASE"/>
    <property type="match status" value="1"/>
</dbReference>
<evidence type="ECO:0000256" key="9">
    <source>
        <dbReference type="PROSITE-ProRule" id="PRU00169"/>
    </source>
</evidence>
<organism evidence="15 16">
    <name type="scientific">Aliiruegeria lutimaris</name>
    <dbReference type="NCBI Taxonomy" id="571298"/>
    <lineage>
        <taxon>Bacteria</taxon>
        <taxon>Pseudomonadati</taxon>
        <taxon>Pseudomonadota</taxon>
        <taxon>Alphaproteobacteria</taxon>
        <taxon>Rhodobacterales</taxon>
        <taxon>Roseobacteraceae</taxon>
        <taxon>Aliiruegeria</taxon>
    </lineage>
</organism>
<evidence type="ECO:0000259" key="12">
    <source>
        <dbReference type="PROSITE" id="PS50110"/>
    </source>
</evidence>
<keyword evidence="10" id="KW-0472">Membrane</keyword>
<dbReference type="SUPFAM" id="SSF55874">
    <property type="entry name" value="ATPase domain of HSP90 chaperone/DNA topoisomerase II/histidine kinase"/>
    <property type="match status" value="1"/>
</dbReference>
<dbReference type="CDD" id="cd17546">
    <property type="entry name" value="REC_hyHK_CKI1_RcsC-like"/>
    <property type="match status" value="1"/>
</dbReference>
<dbReference type="STRING" id="571298.SAMN04488026_10803"/>
<keyword evidence="10" id="KW-1133">Transmembrane helix</keyword>
<dbReference type="GO" id="GO:0005524">
    <property type="term" value="F:ATP binding"/>
    <property type="evidence" value="ECO:0007669"/>
    <property type="project" value="UniProtKB-KW"/>
</dbReference>
<gene>
    <name evidence="15" type="ORF">SAMN04488026_10803</name>
</gene>
<evidence type="ECO:0000313" key="16">
    <source>
        <dbReference type="Proteomes" id="UP000199382"/>
    </source>
</evidence>
<dbReference type="InterPro" id="IPR005467">
    <property type="entry name" value="His_kinase_dom"/>
</dbReference>
<dbReference type="SUPFAM" id="SSF47384">
    <property type="entry name" value="Homodimeric domain of signal transducing histidine kinase"/>
    <property type="match status" value="1"/>
</dbReference>
<reference evidence="15 16" key="1">
    <citation type="submission" date="2016-10" db="EMBL/GenBank/DDBJ databases">
        <authorList>
            <person name="de Groot N.N."/>
        </authorList>
    </citation>
    <scope>NUCLEOTIDE SEQUENCE [LARGE SCALE GENOMIC DNA]</scope>
    <source>
        <strain evidence="15 16">DSM 25294</strain>
    </source>
</reference>
<evidence type="ECO:0000256" key="4">
    <source>
        <dbReference type="ARBA" id="ARBA00022553"/>
    </source>
</evidence>
<dbReference type="InterPro" id="IPR038188">
    <property type="entry name" value="TorS_sensor_sf"/>
</dbReference>
<dbReference type="SMART" id="SM00388">
    <property type="entry name" value="HisKA"/>
    <property type="match status" value="1"/>
</dbReference>
<dbReference type="InterPro" id="IPR003660">
    <property type="entry name" value="HAMP_dom"/>
</dbReference>
<accession>A0A1G9JBN9</accession>
<evidence type="ECO:0000256" key="5">
    <source>
        <dbReference type="ARBA" id="ARBA00022679"/>
    </source>
</evidence>
<dbReference type="Pfam" id="PF01627">
    <property type="entry name" value="Hpt"/>
    <property type="match status" value="1"/>
</dbReference>
<feature type="domain" description="HPt" evidence="14">
    <location>
        <begin position="754"/>
        <end position="845"/>
    </location>
</feature>
<name>A0A1G9JBN9_9RHOB</name>
<dbReference type="PROSITE" id="PS50109">
    <property type="entry name" value="HIS_KIN"/>
    <property type="match status" value="1"/>
</dbReference>
<dbReference type="InterPro" id="IPR001789">
    <property type="entry name" value="Sig_transdc_resp-reg_receiver"/>
</dbReference>
<evidence type="ECO:0000256" key="10">
    <source>
        <dbReference type="SAM" id="Phobius"/>
    </source>
</evidence>
<dbReference type="Pfam" id="PF02518">
    <property type="entry name" value="HATPase_c"/>
    <property type="match status" value="1"/>
</dbReference>
<feature type="modified residue" description="4-aspartylphosphate" evidence="9">
    <location>
        <position position="661"/>
    </location>
</feature>
<dbReference type="InterPro" id="IPR008207">
    <property type="entry name" value="Sig_transdc_His_kin_Hpt_dom"/>
</dbReference>
<dbReference type="Pfam" id="PF00512">
    <property type="entry name" value="HisKA"/>
    <property type="match status" value="1"/>
</dbReference>
<dbReference type="SUPFAM" id="SSF47226">
    <property type="entry name" value="Histidine-containing phosphotransfer domain, HPT domain"/>
    <property type="match status" value="1"/>
</dbReference>
<dbReference type="PROSITE" id="PS50894">
    <property type="entry name" value="HPT"/>
    <property type="match status" value="1"/>
</dbReference>
<dbReference type="GO" id="GO:0005886">
    <property type="term" value="C:plasma membrane"/>
    <property type="evidence" value="ECO:0007669"/>
    <property type="project" value="UniProtKB-SubCell"/>
</dbReference>
<feature type="domain" description="Histidine kinase" evidence="11">
    <location>
        <begin position="369"/>
        <end position="591"/>
    </location>
</feature>
<dbReference type="InterPro" id="IPR011006">
    <property type="entry name" value="CheY-like_superfamily"/>
</dbReference>
<dbReference type="PROSITE" id="PS50110">
    <property type="entry name" value="RESPONSE_REGULATORY"/>
    <property type="match status" value="1"/>
</dbReference>
<feature type="domain" description="Response regulatory" evidence="12">
    <location>
        <begin position="612"/>
        <end position="727"/>
    </location>
</feature>
<evidence type="ECO:0000256" key="8">
    <source>
        <dbReference type="PROSITE-ProRule" id="PRU00110"/>
    </source>
</evidence>
<evidence type="ECO:0000259" key="11">
    <source>
        <dbReference type="PROSITE" id="PS50109"/>
    </source>
</evidence>
<dbReference type="InterPro" id="IPR036890">
    <property type="entry name" value="HATPase_C_sf"/>
</dbReference>
<evidence type="ECO:0000256" key="3">
    <source>
        <dbReference type="ARBA" id="ARBA00012438"/>
    </source>
</evidence>
<feature type="domain" description="HAMP" evidence="13">
    <location>
        <begin position="274"/>
        <end position="326"/>
    </location>
</feature>
<dbReference type="Gene3D" id="1.20.58.920">
    <property type="match status" value="1"/>
</dbReference>
<dbReference type="CDD" id="cd16922">
    <property type="entry name" value="HATPase_EvgS-ArcB-TorS-like"/>
    <property type="match status" value="1"/>
</dbReference>
<dbReference type="Proteomes" id="UP000199382">
    <property type="component" value="Unassembled WGS sequence"/>
</dbReference>
<dbReference type="Pfam" id="PF00672">
    <property type="entry name" value="HAMP"/>
    <property type="match status" value="1"/>
</dbReference>
<evidence type="ECO:0000256" key="2">
    <source>
        <dbReference type="ARBA" id="ARBA00004370"/>
    </source>
</evidence>
<evidence type="ECO:0000313" key="15">
    <source>
        <dbReference type="EMBL" id="SDL34791.1"/>
    </source>
</evidence>
<dbReference type="SMART" id="SM00448">
    <property type="entry name" value="REC"/>
    <property type="match status" value="1"/>
</dbReference>
<dbReference type="SUPFAM" id="SSF52172">
    <property type="entry name" value="CheY-like"/>
    <property type="match status" value="1"/>
</dbReference>
<dbReference type="PROSITE" id="PS50885">
    <property type="entry name" value="HAMP"/>
    <property type="match status" value="1"/>
</dbReference>
<dbReference type="Gene3D" id="3.40.50.2300">
    <property type="match status" value="1"/>
</dbReference>
<dbReference type="Gene3D" id="3.30.565.10">
    <property type="entry name" value="Histidine kinase-like ATPase, C-terminal domain"/>
    <property type="match status" value="1"/>
</dbReference>
<keyword evidence="6 15" id="KW-0418">Kinase</keyword>
<proteinExistence type="predicted"/>
<keyword evidence="5" id="KW-0808">Transferase</keyword>
<protein>
    <recommendedName>
        <fullName evidence="3">histidine kinase</fullName>
        <ecNumber evidence="3">2.7.13.3</ecNumber>
    </recommendedName>
</protein>
<keyword evidence="4 9" id="KW-0597">Phosphoprotein</keyword>
<sequence>MTASLNIEFTDLEQNLARLNDLLPAEQMTSATDALQDLRQAVGTLSSLAQARLATAGDLVSRSRLTAEQLSELNALISAQTDIARVRVTAAIADLVDAQGAAHREGLDQLADVDFFAFDRHVELGAAIDTIGFHMLQVSEIEDRTRLKVIQSIVADNLDLAERRLGYFPSPAAETRARALVALLKAELEPDGGFSVMDAYLRTQEATRQALETIPENVETLSGFSGALLERVQSETRAVQARTVQLGGTLTVGLLGVLVVALAATVLAWQFARRRIVERLRALASHIGALGQEHYDRAIPVTGDDEIGQMERSLDALRLKAAEALALRGELENTVIQRTGEIVAEMQAHDAARNEAEASSRAKSEFLAMMSHEIRTPLNGVIGMLRLLESDTPVGSGRNRLATARVSAEHLLALTNDILDYSSMQDGHAKAEGVHFDLRDLIGQLASFLKIGADTKGLAFSVDLSSSAPLALFGDVGKIRQVVINLLSNAIKYTSSGEVALLIDHALNPATGRHVITFAVTDTGIGIDPENIDRIFDAYGRTGNFRQLEIEGMGLGLTISRRLTELIGGGLSVESEPGIGSRFSLTVELPEGNIAQVEKIREVAVNDALGKHVLLVEDNKVNRMVAQGYLDRLGCTVEWAETGRDALDAATSETFDLVLLDLDLPDMSGADVAARLREMLADAPLLVALTAHRLSGTAEELAALGVDVALEKPVSPRRLAAVLRGEHPVANTPPPSANTDRTLSGLREDMEDLGPSTTREIVEEYLLRANELVVALSDAIDRADHADTGRIAHQLKGAASNFHLVRLMTLLAEIEAASKRGGDVRGIAETLETTCEAASEDLRSAARDAGLQLSVAKT</sequence>
<evidence type="ECO:0000256" key="1">
    <source>
        <dbReference type="ARBA" id="ARBA00000085"/>
    </source>
</evidence>
<dbReference type="AlphaFoldDB" id="A0A1G9JBN9"/>
<dbReference type="InterPro" id="IPR036097">
    <property type="entry name" value="HisK_dim/P_sf"/>
</dbReference>
<dbReference type="PANTHER" id="PTHR45339">
    <property type="entry name" value="HYBRID SIGNAL TRANSDUCTION HISTIDINE KINASE J"/>
    <property type="match status" value="1"/>
</dbReference>
<keyword evidence="16" id="KW-1185">Reference proteome</keyword>
<keyword evidence="7" id="KW-0902">Two-component regulatory system</keyword>
<feature type="transmembrane region" description="Helical" evidence="10">
    <location>
        <begin position="250"/>
        <end position="272"/>
    </location>
</feature>
<evidence type="ECO:0000259" key="14">
    <source>
        <dbReference type="PROSITE" id="PS50894"/>
    </source>
</evidence>
<dbReference type="SMART" id="SM00387">
    <property type="entry name" value="HATPase_c"/>
    <property type="match status" value="1"/>
</dbReference>
<dbReference type="InterPro" id="IPR003661">
    <property type="entry name" value="HisK_dim/P_dom"/>
</dbReference>
<dbReference type="InterPro" id="IPR003594">
    <property type="entry name" value="HATPase_dom"/>
</dbReference>
<comment type="catalytic activity">
    <reaction evidence="1">
        <text>ATP + protein L-histidine = ADP + protein N-phospho-L-histidine.</text>
        <dbReference type="EC" id="2.7.13.3"/>
    </reaction>
</comment>
<dbReference type="Pfam" id="PF00072">
    <property type="entry name" value="Response_reg"/>
    <property type="match status" value="1"/>
</dbReference>
<dbReference type="EMBL" id="FNEK01000080">
    <property type="protein sequence ID" value="SDL34791.1"/>
    <property type="molecule type" value="Genomic_DNA"/>
</dbReference>
<dbReference type="SUPFAM" id="SSF158472">
    <property type="entry name" value="HAMP domain-like"/>
    <property type="match status" value="1"/>
</dbReference>
<dbReference type="Gene3D" id="6.10.340.10">
    <property type="match status" value="1"/>
</dbReference>
<dbReference type="Gene3D" id="1.10.287.130">
    <property type="match status" value="1"/>
</dbReference>